<dbReference type="SUPFAM" id="SSF53649">
    <property type="entry name" value="Alkaline phosphatase-like"/>
    <property type="match status" value="1"/>
</dbReference>
<feature type="compositionally biased region" description="Basic and acidic residues" evidence="2">
    <location>
        <begin position="644"/>
        <end position="656"/>
    </location>
</feature>
<comment type="similarity">
    <text evidence="1">Belongs to the alkaline phosphatase family.</text>
</comment>
<dbReference type="SMART" id="SM00098">
    <property type="entry name" value="alkPPc"/>
    <property type="match status" value="1"/>
</dbReference>
<reference evidence="3 4" key="1">
    <citation type="journal article" date="2012" name="Vet. Microbiol.">
        <title>Comparative genomic analyses of the Taylorellae.</title>
        <authorList>
            <person name="Hauser H."/>
            <person name="Richter D.C."/>
            <person name="van Tonder A."/>
            <person name="Clark L."/>
            <person name="Preston A."/>
        </authorList>
    </citation>
    <scope>NUCLEOTIDE SEQUENCE [LARGE SCALE GENOMIC DNA]</scope>
    <source>
        <strain evidence="3 4">ATCC 35865</strain>
    </source>
</reference>
<accession>A0ABN4B1C0</accession>
<dbReference type="PANTHER" id="PTHR11596">
    <property type="entry name" value="ALKALINE PHOSPHATASE"/>
    <property type="match status" value="1"/>
</dbReference>
<dbReference type="EMBL" id="CP003264">
    <property type="protein sequence ID" value="AFN36490.1"/>
    <property type="molecule type" value="Genomic_DNA"/>
</dbReference>
<dbReference type="InterPro" id="IPR017850">
    <property type="entry name" value="Alkaline_phosphatase_core_sf"/>
</dbReference>
<dbReference type="CDD" id="cd16012">
    <property type="entry name" value="ALP"/>
    <property type="match status" value="1"/>
</dbReference>
<evidence type="ECO:0000256" key="1">
    <source>
        <dbReference type="RuleBase" id="RU003946"/>
    </source>
</evidence>
<dbReference type="Proteomes" id="UP000003121">
    <property type="component" value="Chromosome"/>
</dbReference>
<gene>
    <name evidence="3" type="ORF">KUI_1446</name>
</gene>
<evidence type="ECO:0000313" key="3">
    <source>
        <dbReference type="EMBL" id="AFN36490.1"/>
    </source>
</evidence>
<proteinExistence type="inferred from homology"/>
<organism evidence="3 4">
    <name type="scientific">Taylorella equigenitalis ATCC 35865</name>
    <dbReference type="NCBI Taxonomy" id="743973"/>
    <lineage>
        <taxon>Bacteria</taxon>
        <taxon>Pseudomonadati</taxon>
        <taxon>Pseudomonadota</taxon>
        <taxon>Betaproteobacteria</taxon>
        <taxon>Burkholderiales</taxon>
        <taxon>Alcaligenaceae</taxon>
        <taxon>Taylorella</taxon>
    </lineage>
</organism>
<dbReference type="Pfam" id="PF00245">
    <property type="entry name" value="Alk_phosphatase"/>
    <property type="match status" value="1"/>
</dbReference>
<dbReference type="InterPro" id="IPR001952">
    <property type="entry name" value="Alkaline_phosphatase"/>
</dbReference>
<evidence type="ECO:0000313" key="4">
    <source>
        <dbReference type="Proteomes" id="UP000003121"/>
    </source>
</evidence>
<protein>
    <submittedName>
        <fullName evidence="3">Alkaline phosphatase</fullName>
    </submittedName>
</protein>
<keyword evidence="4" id="KW-1185">Reference proteome</keyword>
<sequence>MGFKYFFPRGSKDMQKKWIKSVLATSVFAGLCMGAVASAKITDLVPVDQKAFDIIKNRMENSAEKTGITILPIDQAKFLKGQRFDFEVEVADETTKSVEVTFNGKSFKDIFGADLKRIENQTKDGKKYVSFRAENVSIASVGDIELVVNAETDSGKKTRKVMWSVVSDASDKKAKNVILFVGDGMSLQAKQLARILSKGIYEGRYNNLLAMETLPNVAIVSTSGYDSIVTDSANSASAYNTGHKSVVNAMGVYENHTEDTLDDPKVETISEIVKRTRGMAVGIVTTASVTDATPAAVTAHTRRRGDQDYIAADFLAEYHRPDVLLGGGIRYFVPKAQAGSKRKDETDVIKDFEAKGFTYVGNRKEMNAAPDDKPLLGLFASNHMDVYMDREHIPNKEVTKGFDDQPNLVEMTKKALDIVSKNPNGFYLMVEGASIDKQIHTMDWQRAVYDAIEMDKAVEYAKNWSKQNGDDTLIVVIADHAHGISITGTYTEADGRKGRDAVRTYAEAKYPNFVDEDGDGFPEDPNPEHTLAVQYANFPDHYENYRFQTKPTAPALAAKDADGKETIKANPARAPEGARLIEGNLPTDKETQEVHSADDIVVMAGGPGSDYFKGHIENVEVFFGIMRALGIDAVAEKAQASESKATEAKPEQKPAQ</sequence>
<feature type="region of interest" description="Disordered" evidence="2">
    <location>
        <begin position="636"/>
        <end position="656"/>
    </location>
</feature>
<dbReference type="PANTHER" id="PTHR11596:SF72">
    <property type="entry name" value="ALKALINE PHOSPHATASE"/>
    <property type="match status" value="1"/>
</dbReference>
<dbReference type="Gene3D" id="3.40.720.10">
    <property type="entry name" value="Alkaline Phosphatase, subunit A"/>
    <property type="match status" value="1"/>
</dbReference>
<name>A0ABN4B1C0_9BURK</name>
<evidence type="ECO:0000256" key="2">
    <source>
        <dbReference type="SAM" id="MobiDB-lite"/>
    </source>
</evidence>
<dbReference type="PRINTS" id="PR00113">
    <property type="entry name" value="ALKPHPHTASE"/>
</dbReference>